<reference evidence="1" key="1">
    <citation type="submission" date="2019-08" db="EMBL/GenBank/DDBJ databases">
        <authorList>
            <person name="Kucharzyk K."/>
            <person name="Murdoch R.W."/>
            <person name="Higgins S."/>
            <person name="Loffler F."/>
        </authorList>
    </citation>
    <scope>NUCLEOTIDE SEQUENCE</scope>
</reference>
<sequence>MKKNSVIAALLILLTFNALAQDSIPDKLKADVFSLGMGIGLDYGGIGYSALCYPQRNIGLFAACGYAFAGISYNTGLKIRYPMKNPSAKSYPYVLGMYGYNAVVLMDREEYNRIFYGLSLGCGLDYRPNPDKNAYWSFSLIVPFRDPEFDNYIESLENRGAEFNMKPFPVLVSVGCRLIIK</sequence>
<evidence type="ECO:0000313" key="1">
    <source>
        <dbReference type="EMBL" id="MPM42476.1"/>
    </source>
</evidence>
<proteinExistence type="predicted"/>
<gene>
    <name evidence="1" type="ORF">SDC9_89141</name>
</gene>
<dbReference type="AlphaFoldDB" id="A0A644ZP01"/>
<protein>
    <recommendedName>
        <fullName evidence="2">Outer membrane protein beta-barrel domain-containing protein</fullName>
    </recommendedName>
</protein>
<evidence type="ECO:0008006" key="2">
    <source>
        <dbReference type="Google" id="ProtNLM"/>
    </source>
</evidence>
<accession>A0A644ZP01</accession>
<comment type="caution">
    <text evidence="1">The sequence shown here is derived from an EMBL/GenBank/DDBJ whole genome shotgun (WGS) entry which is preliminary data.</text>
</comment>
<name>A0A644ZP01_9ZZZZ</name>
<dbReference type="EMBL" id="VSSQ01009746">
    <property type="protein sequence ID" value="MPM42476.1"/>
    <property type="molecule type" value="Genomic_DNA"/>
</dbReference>
<organism evidence="1">
    <name type="scientific">bioreactor metagenome</name>
    <dbReference type="NCBI Taxonomy" id="1076179"/>
    <lineage>
        <taxon>unclassified sequences</taxon>
        <taxon>metagenomes</taxon>
        <taxon>ecological metagenomes</taxon>
    </lineage>
</organism>